<accession>A0A0N4ULI0</accession>
<reference evidence="8" key="1">
    <citation type="submission" date="2017-02" db="UniProtKB">
        <authorList>
            <consortium name="WormBaseParasite"/>
        </authorList>
    </citation>
    <scope>IDENTIFICATION</scope>
</reference>
<evidence type="ECO:0000313" key="7">
    <source>
        <dbReference type="Proteomes" id="UP000274756"/>
    </source>
</evidence>
<name>A0A0N4ULI0_DRAME</name>
<evidence type="ECO:0000313" key="8">
    <source>
        <dbReference type="WBParaSite" id="DME_0000865501-mRNA-1"/>
    </source>
</evidence>
<comment type="subcellular location">
    <subcellularLocation>
        <location evidence="1">Cytoplasm</location>
        <location evidence="1">Perinuclear region</location>
    </subcellularLocation>
</comment>
<dbReference type="InterPro" id="IPR011012">
    <property type="entry name" value="Longin-like_dom_sf"/>
</dbReference>
<dbReference type="GO" id="GO:0006888">
    <property type="term" value="P:endoplasmic reticulum to Golgi vesicle-mediated transport"/>
    <property type="evidence" value="ECO:0007669"/>
    <property type="project" value="InterPro"/>
</dbReference>
<protein>
    <submittedName>
        <fullName evidence="8">Trafficking protein particle complex subunit 2</fullName>
    </submittedName>
</protein>
<sequence>MSQSREYYFVIVGHNDQPIFEIEFPVCDAKRKREYDARHLNQFIAHASLDIVDEQILTNPQMYLKVSLFLFIFHCKNWIVLFIYL</sequence>
<gene>
    <name evidence="5" type="ORF">DME_LOCUS2570</name>
</gene>
<dbReference type="Gene3D" id="3.30.450.70">
    <property type="match status" value="1"/>
</dbReference>
<reference evidence="5 7" key="2">
    <citation type="submission" date="2018-11" db="EMBL/GenBank/DDBJ databases">
        <authorList>
            <consortium name="Pathogen Informatics"/>
        </authorList>
    </citation>
    <scope>NUCLEOTIDE SEQUENCE [LARGE SCALE GENOMIC DNA]</scope>
</reference>
<dbReference type="GO" id="GO:0048471">
    <property type="term" value="C:perinuclear region of cytoplasm"/>
    <property type="evidence" value="ECO:0007669"/>
    <property type="project" value="UniProtKB-SubCell"/>
</dbReference>
<keyword evidence="4" id="KW-1133">Transmembrane helix</keyword>
<keyword evidence="7" id="KW-1185">Reference proteome</keyword>
<evidence type="ECO:0000256" key="4">
    <source>
        <dbReference type="SAM" id="Phobius"/>
    </source>
</evidence>
<dbReference type="Proteomes" id="UP000274756">
    <property type="component" value="Unassembled WGS sequence"/>
</dbReference>
<evidence type="ECO:0000256" key="3">
    <source>
        <dbReference type="ARBA" id="ARBA00022892"/>
    </source>
</evidence>
<dbReference type="InterPro" id="IPR006722">
    <property type="entry name" value="Sedlin"/>
</dbReference>
<dbReference type="STRING" id="318479.A0A0N4ULI0"/>
<proteinExistence type="inferred from homology"/>
<keyword evidence="4" id="KW-0472">Membrane</keyword>
<comment type="similarity">
    <text evidence="2">Belongs to the TRAPP small subunits family. Sedlin subfamily.</text>
</comment>
<feature type="transmembrane region" description="Helical" evidence="4">
    <location>
        <begin position="62"/>
        <end position="84"/>
    </location>
</feature>
<dbReference type="EMBL" id="UYYG01000067">
    <property type="protein sequence ID" value="VDN52597.1"/>
    <property type="molecule type" value="Genomic_DNA"/>
</dbReference>
<dbReference type="SUPFAM" id="SSF64356">
    <property type="entry name" value="SNARE-like"/>
    <property type="match status" value="1"/>
</dbReference>
<dbReference type="AlphaFoldDB" id="A0A0N4ULI0"/>
<keyword evidence="4" id="KW-0812">Transmembrane</keyword>
<organism evidence="6 8">
    <name type="scientific">Dracunculus medinensis</name>
    <name type="common">Guinea worm</name>
    <dbReference type="NCBI Taxonomy" id="318479"/>
    <lineage>
        <taxon>Eukaryota</taxon>
        <taxon>Metazoa</taxon>
        <taxon>Ecdysozoa</taxon>
        <taxon>Nematoda</taxon>
        <taxon>Chromadorea</taxon>
        <taxon>Rhabditida</taxon>
        <taxon>Spirurina</taxon>
        <taxon>Dracunculoidea</taxon>
        <taxon>Dracunculidae</taxon>
        <taxon>Dracunculus</taxon>
    </lineage>
</organism>
<dbReference type="WBParaSite" id="DME_0000865501-mRNA-1">
    <property type="protein sequence ID" value="DME_0000865501-mRNA-1"/>
    <property type="gene ID" value="DME_0000865501"/>
</dbReference>
<dbReference type="Pfam" id="PF04628">
    <property type="entry name" value="Sedlin_N"/>
    <property type="match status" value="1"/>
</dbReference>
<dbReference type="PANTHER" id="PTHR12403">
    <property type="entry name" value="TRAFFICKING PROTEIN PARTICLE COMPLEX SUBUNIT 2"/>
    <property type="match status" value="1"/>
</dbReference>
<dbReference type="Proteomes" id="UP000038040">
    <property type="component" value="Unplaced"/>
</dbReference>
<dbReference type="OrthoDB" id="10252102at2759"/>
<evidence type="ECO:0000313" key="5">
    <source>
        <dbReference type="EMBL" id="VDN52597.1"/>
    </source>
</evidence>
<keyword evidence="3" id="KW-0813">Transport</keyword>
<evidence type="ECO:0000256" key="1">
    <source>
        <dbReference type="ARBA" id="ARBA00004556"/>
    </source>
</evidence>
<evidence type="ECO:0000313" key="6">
    <source>
        <dbReference type="Proteomes" id="UP000038040"/>
    </source>
</evidence>
<evidence type="ECO:0000256" key="2">
    <source>
        <dbReference type="ARBA" id="ARBA00006626"/>
    </source>
</evidence>
<keyword evidence="3" id="KW-0931">ER-Golgi transport</keyword>